<evidence type="ECO:0000313" key="3">
    <source>
        <dbReference type="EMBL" id="KAH3803129.1"/>
    </source>
</evidence>
<dbReference type="Proteomes" id="UP000828390">
    <property type="component" value="Unassembled WGS sequence"/>
</dbReference>
<dbReference type="EMBL" id="JAIWYP010000007">
    <property type="protein sequence ID" value="KAH3798701.1"/>
    <property type="molecule type" value="Genomic_DNA"/>
</dbReference>
<protein>
    <submittedName>
        <fullName evidence="2">Uncharacterized protein</fullName>
    </submittedName>
</protein>
<dbReference type="EMBL" id="JAIWYP010000007">
    <property type="protein sequence ID" value="KAH3803129.1"/>
    <property type="molecule type" value="Genomic_DNA"/>
</dbReference>
<dbReference type="AlphaFoldDB" id="A0A9D4FL15"/>
<evidence type="ECO:0000313" key="4">
    <source>
        <dbReference type="Proteomes" id="UP000828390"/>
    </source>
</evidence>
<organism evidence="2 4">
    <name type="scientific">Dreissena polymorpha</name>
    <name type="common">Zebra mussel</name>
    <name type="synonym">Mytilus polymorpha</name>
    <dbReference type="NCBI Taxonomy" id="45954"/>
    <lineage>
        <taxon>Eukaryota</taxon>
        <taxon>Metazoa</taxon>
        <taxon>Spiralia</taxon>
        <taxon>Lophotrochozoa</taxon>
        <taxon>Mollusca</taxon>
        <taxon>Bivalvia</taxon>
        <taxon>Autobranchia</taxon>
        <taxon>Heteroconchia</taxon>
        <taxon>Euheterodonta</taxon>
        <taxon>Imparidentia</taxon>
        <taxon>Neoheterodontei</taxon>
        <taxon>Myida</taxon>
        <taxon>Dreissenoidea</taxon>
        <taxon>Dreissenidae</taxon>
        <taxon>Dreissena</taxon>
    </lineage>
</organism>
<reference evidence="2" key="2">
    <citation type="submission" date="2020-11" db="EMBL/GenBank/DDBJ databases">
        <authorList>
            <person name="McCartney M.A."/>
            <person name="Auch B."/>
            <person name="Kono T."/>
            <person name="Mallez S."/>
            <person name="Becker A."/>
            <person name="Gohl D.M."/>
            <person name="Silverstein K.A.T."/>
            <person name="Koren S."/>
            <person name="Bechman K.B."/>
            <person name="Herman A."/>
            <person name="Abrahante J.E."/>
            <person name="Garbe J."/>
        </authorList>
    </citation>
    <scope>NUCLEOTIDE SEQUENCE</scope>
    <source>
        <strain evidence="2">Duluth1</strain>
        <tissue evidence="2">Whole animal</tissue>
    </source>
</reference>
<proteinExistence type="predicted"/>
<evidence type="ECO:0000256" key="1">
    <source>
        <dbReference type="SAM" id="MobiDB-lite"/>
    </source>
</evidence>
<accession>A0A9D4FL15</accession>
<name>A0A9D4FL15_DREPO</name>
<comment type="caution">
    <text evidence="2">The sequence shown here is derived from an EMBL/GenBank/DDBJ whole genome shotgun (WGS) entry which is preliminary data.</text>
</comment>
<feature type="region of interest" description="Disordered" evidence="1">
    <location>
        <begin position="1"/>
        <end position="56"/>
    </location>
</feature>
<evidence type="ECO:0000313" key="2">
    <source>
        <dbReference type="EMBL" id="KAH3798701.1"/>
    </source>
</evidence>
<reference evidence="2" key="1">
    <citation type="journal article" date="2019" name="bioRxiv">
        <title>The Genome of the Zebra Mussel, Dreissena polymorpha: A Resource for Invasive Species Research.</title>
        <authorList>
            <person name="McCartney M.A."/>
            <person name="Auch B."/>
            <person name="Kono T."/>
            <person name="Mallez S."/>
            <person name="Zhang Y."/>
            <person name="Obille A."/>
            <person name="Becker A."/>
            <person name="Abrahante J.E."/>
            <person name="Garbe J."/>
            <person name="Badalamenti J.P."/>
            <person name="Herman A."/>
            <person name="Mangelson H."/>
            <person name="Liachko I."/>
            <person name="Sullivan S."/>
            <person name="Sone E.D."/>
            <person name="Koren S."/>
            <person name="Silverstein K.A.T."/>
            <person name="Beckman K.B."/>
            <person name="Gohl D.M."/>
        </authorList>
    </citation>
    <scope>NUCLEOTIDE SEQUENCE</scope>
    <source>
        <strain evidence="2">Duluth1</strain>
        <tissue evidence="2">Whole animal</tissue>
    </source>
</reference>
<gene>
    <name evidence="2" type="ORF">DPMN_152303</name>
    <name evidence="3" type="ORF">DPMN_156831</name>
</gene>
<sequence>MSLGERRSLGSVGFTSEERGNNWEASDWSMRKEGIPWWRRGGSDGTGDHLVASKRP</sequence>
<keyword evidence="4" id="KW-1185">Reference proteome</keyword>